<dbReference type="AlphaFoldDB" id="A0A0L7KPG9"/>
<gene>
    <name evidence="2" type="ORF">OBRU01_23354</name>
</gene>
<feature type="region of interest" description="Disordered" evidence="1">
    <location>
        <begin position="61"/>
        <end position="105"/>
    </location>
</feature>
<comment type="caution">
    <text evidence="2">The sequence shown here is derived from an EMBL/GenBank/DDBJ whole genome shotgun (WGS) entry which is preliminary data.</text>
</comment>
<accession>A0A0L7KPG9</accession>
<organism evidence="2 3">
    <name type="scientific">Operophtera brumata</name>
    <name type="common">Winter moth</name>
    <name type="synonym">Phalaena brumata</name>
    <dbReference type="NCBI Taxonomy" id="104452"/>
    <lineage>
        <taxon>Eukaryota</taxon>
        <taxon>Metazoa</taxon>
        <taxon>Ecdysozoa</taxon>
        <taxon>Arthropoda</taxon>
        <taxon>Hexapoda</taxon>
        <taxon>Insecta</taxon>
        <taxon>Pterygota</taxon>
        <taxon>Neoptera</taxon>
        <taxon>Endopterygota</taxon>
        <taxon>Lepidoptera</taxon>
        <taxon>Glossata</taxon>
        <taxon>Ditrysia</taxon>
        <taxon>Geometroidea</taxon>
        <taxon>Geometridae</taxon>
        <taxon>Larentiinae</taxon>
        <taxon>Operophtera</taxon>
    </lineage>
</organism>
<keyword evidence="3" id="KW-1185">Reference proteome</keyword>
<evidence type="ECO:0000256" key="1">
    <source>
        <dbReference type="SAM" id="MobiDB-lite"/>
    </source>
</evidence>
<evidence type="ECO:0000313" key="2">
    <source>
        <dbReference type="EMBL" id="KOB64971.1"/>
    </source>
</evidence>
<protein>
    <submittedName>
        <fullName evidence="2">Putative retrotransposon-like family member retr-1-like protein</fullName>
    </submittedName>
</protein>
<feature type="compositionally biased region" description="Polar residues" evidence="1">
    <location>
        <begin position="89"/>
        <end position="105"/>
    </location>
</feature>
<name>A0A0L7KPG9_OPEBR</name>
<proteinExistence type="predicted"/>
<feature type="non-terminal residue" evidence="2">
    <location>
        <position position="105"/>
    </location>
</feature>
<dbReference type="EMBL" id="JTDY01007742">
    <property type="protein sequence ID" value="KOB64971.1"/>
    <property type="molecule type" value="Genomic_DNA"/>
</dbReference>
<reference evidence="2 3" key="1">
    <citation type="journal article" date="2015" name="Genome Biol. Evol.">
        <title>The genome of winter moth (Operophtera brumata) provides a genomic perspective on sexual dimorphism and phenology.</title>
        <authorList>
            <person name="Derks M.F."/>
            <person name="Smit S."/>
            <person name="Salis L."/>
            <person name="Schijlen E."/>
            <person name="Bossers A."/>
            <person name="Mateman C."/>
            <person name="Pijl A.S."/>
            <person name="de Ridder D."/>
            <person name="Groenen M.A."/>
            <person name="Visser M.E."/>
            <person name="Megens H.J."/>
        </authorList>
    </citation>
    <scope>NUCLEOTIDE SEQUENCE [LARGE SCALE GENOMIC DNA]</scope>
    <source>
        <strain evidence="2">WM2013NL</strain>
        <tissue evidence="2">Head and thorax</tissue>
    </source>
</reference>
<evidence type="ECO:0000313" key="3">
    <source>
        <dbReference type="Proteomes" id="UP000037510"/>
    </source>
</evidence>
<dbReference type="Proteomes" id="UP000037510">
    <property type="component" value="Unassembled WGS sequence"/>
</dbReference>
<sequence>MIVVADGNQRKCIKVVQKAAEPRSYIVQDDARRKYRRNRRHIVRRLGTADSSDIPITTAPVAQAGGARSSCTGLSSSASATSSEVLTEKGTNSGIGATKDIQQFE</sequence>
<feature type="compositionally biased region" description="Low complexity" evidence="1">
    <location>
        <begin position="69"/>
        <end position="83"/>
    </location>
</feature>